<reference evidence="3" key="1">
    <citation type="submission" date="2018-03" db="EMBL/GenBank/DDBJ databases">
        <title>Bacteriophage NCPPB3778 and a type I-E CRISPR drive the evolution of the US Biological Select Agent, Rathayibacter toxicus.</title>
        <authorList>
            <person name="Davis E.W.II."/>
            <person name="Tabima J.F."/>
            <person name="Weisberg A.J."/>
            <person name="Dantas Lopes L."/>
            <person name="Wiseman M.S."/>
            <person name="Wiseman M.S."/>
            <person name="Pupko T."/>
            <person name="Belcher M.S."/>
            <person name="Sechler A.J."/>
            <person name="Tancos M.A."/>
            <person name="Schroeder B.K."/>
            <person name="Murray T.D."/>
            <person name="Luster D.G."/>
            <person name="Schneider W.L."/>
            <person name="Rogers E."/>
            <person name="Andreote F.D."/>
            <person name="Grunwald N.J."/>
            <person name="Putnam M.L."/>
            <person name="Chang J.H."/>
        </authorList>
    </citation>
    <scope>NUCLEOTIDE SEQUENCE [LARGE SCALE GENOMIC DNA]</scope>
    <source>
        <strain evidence="3">DSM 15932</strain>
    </source>
</reference>
<name>A0A3Q9US08_9MICO</name>
<keyword evidence="1" id="KW-0812">Transmembrane</keyword>
<dbReference type="KEGG" id="rfs:C1I64_07405"/>
<feature type="transmembrane region" description="Helical" evidence="1">
    <location>
        <begin position="277"/>
        <end position="296"/>
    </location>
</feature>
<sequence length="306" mass="30477">MRRRILVAVLLAVVAVALIAVVLGRGEAVVPDVSDGAAPTGGGAGAISVSPVRSVVPAETPDVTLAYTIGNVGDAEKTYKASAAELDSSGRPISAATGDAGAWVSFDQQRVTVSAGASAPVAVRIEAPADRGAEERRVGVTFAEVVDSSEGSVGMATAITTSVYVQGTGTPSRSARVEGLTVPSFATGSFPVTATLINDGNVTVVPGATDGGVAGTISDGGQPFVIAGNPVRPASSGVLTGTVEAPPPLCWCQVRVSVADGNDGVSSVDARVLVTPAWLPGALTVLAALLVIAALLRARSKRRGTD</sequence>
<gene>
    <name evidence="2" type="ORF">C1I64_07405</name>
</gene>
<evidence type="ECO:0000256" key="1">
    <source>
        <dbReference type="SAM" id="Phobius"/>
    </source>
</evidence>
<protein>
    <recommendedName>
        <fullName evidence="4">DUF916 domain-containing protein</fullName>
    </recommendedName>
</protein>
<keyword evidence="1" id="KW-0472">Membrane</keyword>
<dbReference type="AlphaFoldDB" id="A0A3Q9US08"/>
<keyword evidence="1" id="KW-1133">Transmembrane helix</keyword>
<dbReference type="Proteomes" id="UP000285317">
    <property type="component" value="Chromosome"/>
</dbReference>
<accession>A0A3Q9US08</accession>
<organism evidence="2 3">
    <name type="scientific">Rathayibacter festucae DSM 15932</name>
    <dbReference type="NCBI Taxonomy" id="1328866"/>
    <lineage>
        <taxon>Bacteria</taxon>
        <taxon>Bacillati</taxon>
        <taxon>Actinomycetota</taxon>
        <taxon>Actinomycetes</taxon>
        <taxon>Micrococcales</taxon>
        <taxon>Microbacteriaceae</taxon>
        <taxon>Rathayibacter</taxon>
    </lineage>
</organism>
<proteinExistence type="predicted"/>
<evidence type="ECO:0000313" key="3">
    <source>
        <dbReference type="Proteomes" id="UP000285317"/>
    </source>
</evidence>
<dbReference type="EMBL" id="CP028137">
    <property type="protein sequence ID" value="AZZ51894.1"/>
    <property type="molecule type" value="Genomic_DNA"/>
</dbReference>
<evidence type="ECO:0008006" key="4">
    <source>
        <dbReference type="Google" id="ProtNLM"/>
    </source>
</evidence>
<dbReference type="RefSeq" id="WP_123735698.1">
    <property type="nucleotide sequence ID" value="NZ_CP028137.1"/>
</dbReference>
<evidence type="ECO:0000313" key="2">
    <source>
        <dbReference type="EMBL" id="AZZ51894.1"/>
    </source>
</evidence>